<evidence type="ECO:0000313" key="3">
    <source>
        <dbReference type="Proteomes" id="UP001295444"/>
    </source>
</evidence>
<organism evidence="2 3">
    <name type="scientific">Pelobates cultripes</name>
    <name type="common">Western spadefoot toad</name>
    <dbReference type="NCBI Taxonomy" id="61616"/>
    <lineage>
        <taxon>Eukaryota</taxon>
        <taxon>Metazoa</taxon>
        <taxon>Chordata</taxon>
        <taxon>Craniata</taxon>
        <taxon>Vertebrata</taxon>
        <taxon>Euteleostomi</taxon>
        <taxon>Amphibia</taxon>
        <taxon>Batrachia</taxon>
        <taxon>Anura</taxon>
        <taxon>Pelobatoidea</taxon>
        <taxon>Pelobatidae</taxon>
        <taxon>Pelobates</taxon>
    </lineage>
</organism>
<keyword evidence="3" id="KW-1185">Reference proteome</keyword>
<sequence>MGKKTKLRKTEATSSTKDIGALLRDYSDSGLEESEQGGSQYSAGRVVHSKRPPHTETDFVITWASTVSCPKNIPASKADIQNMLAEMKLHFSADIAIVRQDMGTWGLQPLEDERSTSTDKQEELTADIDQLKQITLTMEGKITVLEDAKRQQNLRLCGVPKDIRGGGITLPS</sequence>
<accession>A0AAD1R493</accession>
<dbReference type="Proteomes" id="UP001295444">
    <property type="component" value="Chromosome 01"/>
</dbReference>
<protein>
    <submittedName>
        <fullName evidence="2">Uncharacterized protein</fullName>
    </submittedName>
</protein>
<gene>
    <name evidence="2" type="ORF">PECUL_23A024201</name>
</gene>
<proteinExistence type="predicted"/>
<name>A0AAD1R493_PELCU</name>
<evidence type="ECO:0000256" key="1">
    <source>
        <dbReference type="SAM" id="MobiDB-lite"/>
    </source>
</evidence>
<dbReference type="EMBL" id="OW240912">
    <property type="protein sequence ID" value="CAH2222000.1"/>
    <property type="molecule type" value="Genomic_DNA"/>
</dbReference>
<evidence type="ECO:0000313" key="2">
    <source>
        <dbReference type="EMBL" id="CAH2222000.1"/>
    </source>
</evidence>
<feature type="region of interest" description="Disordered" evidence="1">
    <location>
        <begin position="26"/>
        <end position="50"/>
    </location>
</feature>
<reference evidence="2" key="1">
    <citation type="submission" date="2022-03" db="EMBL/GenBank/DDBJ databases">
        <authorList>
            <person name="Alioto T."/>
            <person name="Alioto T."/>
            <person name="Gomez Garrido J."/>
        </authorList>
    </citation>
    <scope>NUCLEOTIDE SEQUENCE</scope>
</reference>
<dbReference type="AlphaFoldDB" id="A0AAD1R493"/>